<dbReference type="Proteomes" id="UP000237347">
    <property type="component" value="Unassembled WGS sequence"/>
</dbReference>
<organism evidence="2 3">
    <name type="scientific">Quercus suber</name>
    <name type="common">Cork oak</name>
    <dbReference type="NCBI Taxonomy" id="58331"/>
    <lineage>
        <taxon>Eukaryota</taxon>
        <taxon>Viridiplantae</taxon>
        <taxon>Streptophyta</taxon>
        <taxon>Embryophyta</taxon>
        <taxon>Tracheophyta</taxon>
        <taxon>Spermatophyta</taxon>
        <taxon>Magnoliopsida</taxon>
        <taxon>eudicotyledons</taxon>
        <taxon>Gunneridae</taxon>
        <taxon>Pentapetalae</taxon>
        <taxon>rosids</taxon>
        <taxon>fabids</taxon>
        <taxon>Fagales</taxon>
        <taxon>Fagaceae</taxon>
        <taxon>Quercus</taxon>
    </lineage>
</organism>
<dbReference type="InterPro" id="IPR024752">
    <property type="entry name" value="Myb/SANT-like_dom"/>
</dbReference>
<feature type="domain" description="Myb/SANT-like" evidence="1">
    <location>
        <begin position="81"/>
        <end position="155"/>
    </location>
</feature>
<proteinExistence type="predicted"/>
<dbReference type="EMBL" id="PKMF04000622">
    <property type="protein sequence ID" value="KAK7823771.1"/>
    <property type="molecule type" value="Genomic_DNA"/>
</dbReference>
<protein>
    <recommendedName>
        <fullName evidence="1">Myb/SANT-like domain-containing protein</fullName>
    </recommendedName>
</protein>
<dbReference type="AlphaFoldDB" id="A0AAW0JBL6"/>
<evidence type="ECO:0000313" key="2">
    <source>
        <dbReference type="EMBL" id="KAK7823771.1"/>
    </source>
</evidence>
<accession>A0AAW0JBL6</accession>
<name>A0AAW0JBL6_QUESU</name>
<evidence type="ECO:0000259" key="1">
    <source>
        <dbReference type="Pfam" id="PF12776"/>
    </source>
</evidence>
<dbReference type="PANTHER" id="PTHR46929">
    <property type="entry name" value="EXPRESSED PROTEIN"/>
    <property type="match status" value="1"/>
</dbReference>
<dbReference type="Pfam" id="PF12776">
    <property type="entry name" value="Myb_DNA-bind_3"/>
    <property type="match status" value="1"/>
</dbReference>
<gene>
    <name evidence="2" type="ORF">CFP56_035072</name>
</gene>
<dbReference type="PANTHER" id="PTHR46929:SF33">
    <property type="entry name" value="L10-INTERACTING MYB DOMAIN-CONTAINING PROTEIN-LIKE ISOFORM X1"/>
    <property type="match status" value="1"/>
</dbReference>
<evidence type="ECO:0000313" key="3">
    <source>
        <dbReference type="Proteomes" id="UP000237347"/>
    </source>
</evidence>
<keyword evidence="3" id="KW-1185">Reference proteome</keyword>
<sequence length="216" mass="24590">MDLLLRLGLKWSSCSMGHWSHHDKDALRHRYTHLRRQYNDLKLLLEGISKWVKISVACNGVGEIFFSQAYNRLQHLHLCRRNKISPTCNAQALTWMIPPCSRKFGILGGKDVLEDHNLSLMADYKEIKDLPIQNGFASDEICQTVTADDDIWETYIQVTSFLISNAARIEDFAVSFPLVVIKEYSSAFKTTQASQPQDLGPERPVRMCTAPGSCSW</sequence>
<reference evidence="2 3" key="1">
    <citation type="journal article" date="2018" name="Sci. Data">
        <title>The draft genome sequence of cork oak.</title>
        <authorList>
            <person name="Ramos A.M."/>
            <person name="Usie A."/>
            <person name="Barbosa P."/>
            <person name="Barros P.M."/>
            <person name="Capote T."/>
            <person name="Chaves I."/>
            <person name="Simoes F."/>
            <person name="Abreu I."/>
            <person name="Carrasquinho I."/>
            <person name="Faro C."/>
            <person name="Guimaraes J.B."/>
            <person name="Mendonca D."/>
            <person name="Nobrega F."/>
            <person name="Rodrigues L."/>
            <person name="Saibo N.J.M."/>
            <person name="Varela M.C."/>
            <person name="Egas C."/>
            <person name="Matos J."/>
            <person name="Miguel C.M."/>
            <person name="Oliveira M.M."/>
            <person name="Ricardo C.P."/>
            <person name="Goncalves S."/>
        </authorList>
    </citation>
    <scope>NUCLEOTIDE SEQUENCE [LARGE SCALE GENOMIC DNA]</scope>
    <source>
        <strain evidence="3">cv. HL8</strain>
    </source>
</reference>
<comment type="caution">
    <text evidence="2">The sequence shown here is derived from an EMBL/GenBank/DDBJ whole genome shotgun (WGS) entry which is preliminary data.</text>
</comment>